<dbReference type="Proteomes" id="UP000024942">
    <property type="component" value="Unassembled WGS sequence"/>
</dbReference>
<dbReference type="EMBL" id="ARYL01000045">
    <property type="protein sequence ID" value="KDA00862.1"/>
    <property type="molecule type" value="Genomic_DNA"/>
</dbReference>
<proteinExistence type="predicted"/>
<accession>A0A059G1Y6</accession>
<gene>
    <name evidence="1" type="ORF">HOC_18329</name>
</gene>
<keyword evidence="2" id="KW-1185">Reference proteome</keyword>
<dbReference type="AlphaFoldDB" id="A0A059G1Y6"/>
<comment type="caution">
    <text evidence="1">The sequence shown here is derived from an EMBL/GenBank/DDBJ whole genome shotgun (WGS) entry which is preliminary data.</text>
</comment>
<organism evidence="1 2">
    <name type="scientific">Hyphomonas oceanitis SCH89</name>
    <dbReference type="NCBI Taxonomy" id="1280953"/>
    <lineage>
        <taxon>Bacteria</taxon>
        <taxon>Pseudomonadati</taxon>
        <taxon>Pseudomonadota</taxon>
        <taxon>Alphaproteobacteria</taxon>
        <taxon>Hyphomonadales</taxon>
        <taxon>Hyphomonadaceae</taxon>
        <taxon>Hyphomonas</taxon>
    </lineage>
</organism>
<evidence type="ECO:0000313" key="1">
    <source>
        <dbReference type="EMBL" id="KDA00862.1"/>
    </source>
</evidence>
<dbReference type="PATRIC" id="fig|1280953.3.peg.3667"/>
<reference evidence="1 2" key="1">
    <citation type="journal article" date="2014" name="Antonie Van Leeuwenhoek">
        <title>Hyphomonas beringensis sp. nov. and Hyphomonas chukchiensis sp. nov., isolated from surface seawater of the Bering Sea and Chukchi Sea.</title>
        <authorList>
            <person name="Li C."/>
            <person name="Lai Q."/>
            <person name="Li G."/>
            <person name="Dong C."/>
            <person name="Wang J."/>
            <person name="Liao Y."/>
            <person name="Shao Z."/>
        </authorList>
    </citation>
    <scope>NUCLEOTIDE SEQUENCE [LARGE SCALE GENOMIC DNA]</scope>
    <source>
        <strain evidence="1 2">SCH89</strain>
    </source>
</reference>
<sequence length="68" mass="7434">MVQNRIAGHSIHAGQPSMKINILTTDIGGTITTDGLTRAILSKFPLGLILERFDRNESRFGIPKSVEV</sequence>
<evidence type="ECO:0000313" key="2">
    <source>
        <dbReference type="Proteomes" id="UP000024942"/>
    </source>
</evidence>
<dbReference type="STRING" id="1280953.HOC_18329"/>
<name>A0A059G1Y6_9PROT</name>
<protein>
    <submittedName>
        <fullName evidence="1">Uncharacterized protein</fullName>
    </submittedName>
</protein>